<dbReference type="InterPro" id="IPR054579">
    <property type="entry name" value="GCE-like_dom"/>
</dbReference>
<protein>
    <submittedName>
        <fullName evidence="5">Acetylxylan esterase</fullName>
    </submittedName>
</protein>
<dbReference type="Pfam" id="PF22244">
    <property type="entry name" value="GCE_fung"/>
    <property type="match status" value="1"/>
</dbReference>
<reference evidence="5" key="1">
    <citation type="submission" date="2020-06" db="EMBL/GenBank/DDBJ databases">
        <authorList>
            <person name="Dong N."/>
        </authorList>
    </citation>
    <scope>NUCLEOTIDE SEQUENCE</scope>
    <source>
        <strain evidence="5">R1692</strain>
    </source>
</reference>
<dbReference type="SUPFAM" id="SSF53474">
    <property type="entry name" value="alpha/beta-Hydrolases"/>
    <property type="match status" value="1"/>
</dbReference>
<evidence type="ECO:0000313" key="6">
    <source>
        <dbReference type="Proteomes" id="UP001170954"/>
    </source>
</evidence>
<evidence type="ECO:0000259" key="4">
    <source>
        <dbReference type="Pfam" id="PF22244"/>
    </source>
</evidence>
<organism evidence="5 6">
    <name type="scientific">Sphingobacterium hotanense</name>
    <dbReference type="NCBI Taxonomy" id="649196"/>
    <lineage>
        <taxon>Bacteria</taxon>
        <taxon>Pseudomonadati</taxon>
        <taxon>Bacteroidota</taxon>
        <taxon>Sphingobacteriia</taxon>
        <taxon>Sphingobacteriales</taxon>
        <taxon>Sphingobacteriaceae</taxon>
        <taxon>Sphingobacterium</taxon>
    </lineage>
</organism>
<name>A0ABT7NT34_9SPHI</name>
<keyword evidence="6" id="KW-1185">Reference proteome</keyword>
<sequence>MQKTIYLAVVFIWISFHLNGQTDSIKRNINYDESLVTAYALPDLLTSNSGLKINNKQKWEQIRRPEILEMYSNLVYGRTPTEDIPVSYQLLTENKHALDGKATMQQVKMTFSKNGKTVNALLLLMLPNHIKKKIPMIVGYNFKGNHSTINDSTILYSDNFKLVREPDHLDWKRGVQAQRWDYKQIIERGYGVATMCYHDIFPDKDGFKDYSIAALFSDYESRKEQGDNWEAIGGWAWGSSRIVDYLETIPEIDKNKFALLGHSRQGKAALWAGAQDPRFSIVISNNSGEGGAALARRNYGETLQIVCNIKPAWFAKNLNAYHHKIDEMPFDQHMLIALIAPRAVYVASAEQDRWADPKGEYLAAYHASPVYALYKKKGLPSEIQPQLHQPIYNDIGYHIRAGIHDVNSYDWYCYLNFADKKWK</sequence>
<evidence type="ECO:0000256" key="1">
    <source>
        <dbReference type="ARBA" id="ARBA00022487"/>
    </source>
</evidence>
<reference evidence="5" key="2">
    <citation type="journal article" date="2022" name="Sci. Total Environ.">
        <title>Prevalence, transmission, and molecular epidemiology of tet(X)-positive bacteria among humans, animals, and environmental niches in China: An epidemiological, and genomic-based study.</title>
        <authorList>
            <person name="Dong N."/>
            <person name="Zeng Y."/>
            <person name="Cai C."/>
            <person name="Sun C."/>
            <person name="Lu J."/>
            <person name="Liu C."/>
            <person name="Zhou H."/>
            <person name="Sun Q."/>
            <person name="Shu L."/>
            <person name="Wang H."/>
            <person name="Wang Y."/>
            <person name="Wang S."/>
            <person name="Wu C."/>
            <person name="Chan E.W."/>
            <person name="Chen G."/>
            <person name="Shen Z."/>
            <person name="Chen S."/>
            <person name="Zhang R."/>
        </authorList>
    </citation>
    <scope>NUCLEOTIDE SEQUENCE</scope>
    <source>
        <strain evidence="5">R1692</strain>
    </source>
</reference>
<comment type="caution">
    <text evidence="5">The sequence shown here is derived from an EMBL/GenBank/DDBJ whole genome shotgun (WGS) entry which is preliminary data.</text>
</comment>
<evidence type="ECO:0000313" key="5">
    <source>
        <dbReference type="EMBL" id="MDM1050123.1"/>
    </source>
</evidence>
<dbReference type="InterPro" id="IPR029058">
    <property type="entry name" value="AB_hydrolase_fold"/>
</dbReference>
<accession>A0ABT7NT34</accession>
<dbReference type="Gene3D" id="3.40.50.1820">
    <property type="entry name" value="alpha/beta hydrolase"/>
    <property type="match status" value="1"/>
</dbReference>
<feature type="domain" description="4-O-methyl-glucuronoyl methylesterase-like" evidence="4">
    <location>
        <begin position="230"/>
        <end position="372"/>
    </location>
</feature>
<evidence type="ECO:0000256" key="2">
    <source>
        <dbReference type="ARBA" id="ARBA00022729"/>
    </source>
</evidence>
<dbReference type="EMBL" id="JACAGK010000072">
    <property type="protein sequence ID" value="MDM1050123.1"/>
    <property type="molecule type" value="Genomic_DNA"/>
</dbReference>
<dbReference type="RefSeq" id="WP_286652285.1">
    <property type="nucleotide sequence ID" value="NZ_JACAGK010000072.1"/>
</dbReference>
<gene>
    <name evidence="5" type="ORF">HX018_17940</name>
</gene>
<proteinExistence type="predicted"/>
<keyword evidence="1" id="KW-0719">Serine esterase</keyword>
<keyword evidence="3" id="KW-0378">Hydrolase</keyword>
<evidence type="ECO:0000256" key="3">
    <source>
        <dbReference type="ARBA" id="ARBA00022801"/>
    </source>
</evidence>
<keyword evidence="2" id="KW-0732">Signal</keyword>
<dbReference type="Proteomes" id="UP001170954">
    <property type="component" value="Unassembled WGS sequence"/>
</dbReference>